<dbReference type="Pfam" id="PF01966">
    <property type="entry name" value="HD"/>
    <property type="match status" value="1"/>
</dbReference>
<dbReference type="RefSeq" id="WP_249376282.1">
    <property type="nucleotide sequence ID" value="NZ_SNUZ01000007.1"/>
</dbReference>
<dbReference type="Gene3D" id="1.10.3210.10">
    <property type="entry name" value="Hypothetical protein af1432"/>
    <property type="match status" value="1"/>
</dbReference>
<dbReference type="Proteomes" id="UP001056693">
    <property type="component" value="Unassembled WGS sequence"/>
</dbReference>
<dbReference type="InterPro" id="IPR006674">
    <property type="entry name" value="HD_domain"/>
</dbReference>
<dbReference type="EMBL" id="SNUZ01000007">
    <property type="protein sequence ID" value="MCL3787293.1"/>
    <property type="molecule type" value="Genomic_DNA"/>
</dbReference>
<proteinExistence type="predicted"/>
<organism evidence="2 3">
    <name type="scientific">Ruminococcus bromii</name>
    <dbReference type="NCBI Taxonomy" id="40518"/>
    <lineage>
        <taxon>Bacteria</taxon>
        <taxon>Bacillati</taxon>
        <taxon>Bacillota</taxon>
        <taxon>Clostridia</taxon>
        <taxon>Eubacteriales</taxon>
        <taxon>Oscillospiraceae</taxon>
        <taxon>Ruminococcus</taxon>
    </lineage>
</organism>
<evidence type="ECO:0000259" key="1">
    <source>
        <dbReference type="Pfam" id="PF01966"/>
    </source>
</evidence>
<dbReference type="SUPFAM" id="SSF109604">
    <property type="entry name" value="HD-domain/PDEase-like"/>
    <property type="match status" value="1"/>
</dbReference>
<comment type="caution">
    <text evidence="2">The sequence shown here is derived from an EMBL/GenBank/DDBJ whole genome shotgun (WGS) entry which is preliminary data.</text>
</comment>
<gene>
    <name evidence="2" type="ORF">E2N93_04540</name>
</gene>
<keyword evidence="3" id="KW-1185">Reference proteome</keyword>
<protein>
    <submittedName>
        <fullName evidence="2">HD domain-containing protein</fullName>
    </submittedName>
</protein>
<feature type="domain" description="HD" evidence="1">
    <location>
        <begin position="50"/>
        <end position="170"/>
    </location>
</feature>
<sequence length="197" mass="22294">MTNKETFISIYTNNIKRQGSMELLKYLENSDFFIAPSSTRFHGACKEGLLNHSLKVYEIFRNEVIEYNKNVSGLDKLDDKTEETIAICGLLHDLCKCNFYKESTKNVKNEKTGAWEKVPCYTIDEKFSFGHGEKSVFLIMSYMKLKATEAQAIRYHMGAFDSSFQGGDKSLGNAWNGNPLAVLLHIADLKASNIYGC</sequence>
<accession>A0ABT0NI16</accession>
<evidence type="ECO:0000313" key="3">
    <source>
        <dbReference type="Proteomes" id="UP001056693"/>
    </source>
</evidence>
<reference evidence="2 3" key="1">
    <citation type="submission" date="2019-03" db="EMBL/GenBank/DDBJ databases">
        <authorList>
            <person name="Molinero N."/>
            <person name="Sanchez B."/>
            <person name="Walker A."/>
            <person name="Duncan S."/>
            <person name="Delgado S."/>
            <person name="Margolles A."/>
        </authorList>
    </citation>
    <scope>NUCLEOTIDE SEQUENCE [LARGE SCALE GENOMIC DNA]</scope>
    <source>
        <strain evidence="2 3">IPLA60002</strain>
    </source>
</reference>
<name>A0ABT0NI16_9FIRM</name>
<evidence type="ECO:0000313" key="2">
    <source>
        <dbReference type="EMBL" id="MCL3787293.1"/>
    </source>
</evidence>